<keyword evidence="2" id="KW-1133">Transmembrane helix</keyword>
<dbReference type="InterPro" id="IPR022318">
    <property type="entry name" value="TNFR_18"/>
</dbReference>
<protein>
    <submittedName>
        <fullName evidence="4">Similar to tumor necrosis factor receptor superfamily, member 18, isoform CRA_c</fullName>
    </submittedName>
</protein>
<keyword evidence="4" id="KW-0675">Receptor</keyword>
<name>A6IUV4_RAT</name>
<dbReference type="Proteomes" id="UP000234681">
    <property type="component" value="Chromosome 5"/>
</dbReference>
<evidence type="ECO:0000256" key="1">
    <source>
        <dbReference type="SAM" id="MobiDB-lite"/>
    </source>
</evidence>
<dbReference type="InterPro" id="IPR034018">
    <property type="entry name" value="TNFRSF18_N"/>
</dbReference>
<dbReference type="PANTHER" id="PTHR47388">
    <property type="entry name" value="TUMOR NECROSIS FACTOR RECEPTOR SUPERFAMILY MEMBER 18"/>
    <property type="match status" value="1"/>
</dbReference>
<evidence type="ECO:0000256" key="2">
    <source>
        <dbReference type="SAM" id="Phobius"/>
    </source>
</evidence>
<keyword evidence="2" id="KW-0472">Membrane</keyword>
<organism evidence="4 5">
    <name type="scientific">Rattus norvegicus</name>
    <name type="common">Rat</name>
    <dbReference type="NCBI Taxonomy" id="10116"/>
    <lineage>
        <taxon>Eukaryota</taxon>
        <taxon>Metazoa</taxon>
        <taxon>Chordata</taxon>
        <taxon>Craniata</taxon>
        <taxon>Vertebrata</taxon>
        <taxon>Euteleostomi</taxon>
        <taxon>Mammalia</taxon>
        <taxon>Eutheria</taxon>
        <taxon>Euarchontoglires</taxon>
        <taxon>Glires</taxon>
        <taxon>Rodentia</taxon>
        <taxon>Myomorpha</taxon>
        <taxon>Muroidea</taxon>
        <taxon>Muridae</taxon>
        <taxon>Murinae</taxon>
        <taxon>Rattus</taxon>
    </lineage>
</organism>
<dbReference type="GO" id="GO:0005031">
    <property type="term" value="F:tumor necrosis factor receptor activity"/>
    <property type="evidence" value="ECO:0007669"/>
    <property type="project" value="InterPro"/>
</dbReference>
<dbReference type="Gene3D" id="2.10.50.10">
    <property type="entry name" value="Tumor Necrosis Factor Receptor, subunit A, domain 2"/>
    <property type="match status" value="1"/>
</dbReference>
<evidence type="ECO:0000259" key="3">
    <source>
        <dbReference type="SMART" id="SM00208"/>
    </source>
</evidence>
<dbReference type="PRINTS" id="PR01968">
    <property type="entry name" value="TNFACTORR18"/>
</dbReference>
<feature type="transmembrane region" description="Helical" evidence="2">
    <location>
        <begin position="196"/>
        <end position="220"/>
    </location>
</feature>
<accession>A6IUV4</accession>
<gene>
    <name evidence="4" type="primary">LOC500598</name>
    <name evidence="4" type="ORF">rCG_30590</name>
</gene>
<feature type="region of interest" description="Disordered" evidence="1">
    <location>
        <begin position="1"/>
        <end position="24"/>
    </location>
</feature>
<dbReference type="EMBL" id="CH473968">
    <property type="protein sequence ID" value="EDL81357.1"/>
    <property type="molecule type" value="Genomic_DNA"/>
</dbReference>
<dbReference type="CDD" id="cd13417">
    <property type="entry name" value="TNFRSF18"/>
    <property type="match status" value="1"/>
</dbReference>
<dbReference type="InterPro" id="IPR001368">
    <property type="entry name" value="TNFR/NGFR_Cys_rich_reg"/>
</dbReference>
<feature type="domain" description="TNFR-Cys" evidence="3">
    <location>
        <begin position="107"/>
        <end position="145"/>
    </location>
</feature>
<dbReference type="SMART" id="SM00208">
    <property type="entry name" value="TNFR"/>
    <property type="match status" value="2"/>
</dbReference>
<evidence type="ECO:0000313" key="4">
    <source>
        <dbReference type="EMBL" id="EDL81357.1"/>
    </source>
</evidence>
<feature type="domain" description="TNFR-Cys" evidence="3">
    <location>
        <begin position="148"/>
        <end position="186"/>
    </location>
</feature>
<dbReference type="PANTHER" id="PTHR47388:SF1">
    <property type="entry name" value="TUMOR NECROSIS FACTOR RECEPTOR SUPERFAMILY MEMBER 18"/>
    <property type="match status" value="1"/>
</dbReference>
<dbReference type="InterPro" id="IPR053107">
    <property type="entry name" value="TNFRSF18"/>
</dbReference>
<reference evidence="5" key="1">
    <citation type="submission" date="2005-09" db="EMBL/GenBank/DDBJ databases">
        <authorList>
            <person name="Mural R.J."/>
            <person name="Li P.W."/>
            <person name="Adams M.D."/>
            <person name="Amanatides P.G."/>
            <person name="Baden-Tillson H."/>
            <person name="Barnstead M."/>
            <person name="Chin S.H."/>
            <person name="Dew I."/>
            <person name="Evans C.A."/>
            <person name="Ferriera S."/>
            <person name="Flanigan M."/>
            <person name="Fosler C."/>
            <person name="Glodek A."/>
            <person name="Gu Z."/>
            <person name="Holt R.A."/>
            <person name="Jennings D."/>
            <person name="Kraft C.L."/>
            <person name="Lu F."/>
            <person name="Nguyen T."/>
            <person name="Nusskern D.R."/>
            <person name="Pfannkoch C.M."/>
            <person name="Sitter C."/>
            <person name="Sutton G.G."/>
            <person name="Venter J.C."/>
            <person name="Wang Z."/>
            <person name="Woodage T."/>
            <person name="Zheng X.H."/>
            <person name="Zhong F."/>
        </authorList>
    </citation>
    <scope>NUCLEOTIDE SEQUENCE [LARGE SCALE GENOMIC DNA]</scope>
    <source>
        <strain>BN</strain>
        <strain evidence="5">Sprague-Dawley</strain>
    </source>
</reference>
<dbReference type="GO" id="GO:0005886">
    <property type="term" value="C:plasma membrane"/>
    <property type="evidence" value="ECO:0007669"/>
    <property type="project" value="InterPro"/>
</dbReference>
<sequence>MSAGNWRWSWPGAQSEGWGQRQRQRQNMLERELLKSANRRLGRSTMGAWAMLYGVSLICVLDLGQQSIAEEPSCGPGRVRNGTGTNTRCCSLCGPDKEDCPKGRCICVKPEYHCEDPQCKTCKHYPCQPGQRVESQGNIKFGFQCVDCAMGTFSAGREGHCRLWTNCSQFGFLTVFPGNKTHNAVCIPEPLPTEQYGHLTVIFLVMAACILFLTTVQLGLHIWQLRRQHTCPRGQLCPREGGKCVRATSLTIVLLQIPSRSWRCSYHQLRMLAASSFLRRNVGSRWKKSVVWGTGGHEACSSSVPQVRLYKTCPEIPLVRAGAMLCVLPWAWPHSPGQWRKWV</sequence>
<evidence type="ECO:0000313" key="5">
    <source>
        <dbReference type="Proteomes" id="UP000234681"/>
    </source>
</evidence>
<proteinExistence type="predicted"/>
<keyword evidence="2" id="KW-0812">Transmembrane</keyword>
<dbReference type="GO" id="GO:0043066">
    <property type="term" value="P:negative regulation of apoptotic process"/>
    <property type="evidence" value="ECO:0007669"/>
    <property type="project" value="InterPro"/>
</dbReference>
<dbReference type="AlphaFoldDB" id="A6IUV4"/>